<keyword evidence="13" id="KW-0732">Signal</keyword>
<feature type="binding site" evidence="9">
    <location>
        <position position="70"/>
    </location>
    <ligand>
        <name>Ca(2+)</name>
        <dbReference type="ChEBI" id="CHEBI:29108"/>
        <label>1</label>
    </ligand>
</feature>
<dbReference type="Gene3D" id="1.10.520.10">
    <property type="match status" value="1"/>
</dbReference>
<feature type="chain" id="PRO_5032406819" description="Plant heme peroxidase family profile domain-containing protein" evidence="13">
    <location>
        <begin position="24"/>
        <end position="184"/>
    </location>
</feature>
<keyword evidence="16" id="KW-1185">Reference proteome</keyword>
<feature type="disulfide bond" evidence="11">
    <location>
        <begin position="35"/>
        <end position="115"/>
    </location>
</feature>
<dbReference type="PRINTS" id="PR00461">
    <property type="entry name" value="PLPEROXIDASE"/>
</dbReference>
<evidence type="ECO:0000256" key="10">
    <source>
        <dbReference type="PIRSR" id="PIRSR600823-4"/>
    </source>
</evidence>
<evidence type="ECO:0000256" key="1">
    <source>
        <dbReference type="ARBA" id="ARBA00000189"/>
    </source>
</evidence>
<feature type="active site" description="Proton acceptor" evidence="8">
    <location>
        <position position="66"/>
    </location>
</feature>
<evidence type="ECO:0000256" key="4">
    <source>
        <dbReference type="ARBA" id="ARBA00022617"/>
    </source>
</evidence>
<keyword evidence="3" id="KW-0575">Peroxidase</keyword>
<comment type="cofactor">
    <cofactor evidence="9">
        <name>Ca(2+)</name>
        <dbReference type="ChEBI" id="CHEBI:29108"/>
    </cofactor>
    <text evidence="9">Binds 2 calcium ions per subunit.</text>
</comment>
<name>A0A822Y6T6_NELNU</name>
<evidence type="ECO:0000256" key="13">
    <source>
        <dbReference type="SAM" id="SignalP"/>
    </source>
</evidence>
<dbReference type="PRINTS" id="PR00458">
    <property type="entry name" value="PEROXIDASE"/>
</dbReference>
<dbReference type="GO" id="GO:0006979">
    <property type="term" value="P:response to oxidative stress"/>
    <property type="evidence" value="ECO:0007669"/>
    <property type="project" value="InterPro"/>
</dbReference>
<comment type="catalytic activity">
    <reaction evidence="1">
        <text>2 a phenolic donor + H2O2 = 2 a phenolic radical donor + 2 H2O</text>
        <dbReference type="Rhea" id="RHEA:56136"/>
        <dbReference type="ChEBI" id="CHEBI:15377"/>
        <dbReference type="ChEBI" id="CHEBI:16240"/>
        <dbReference type="ChEBI" id="CHEBI:139520"/>
        <dbReference type="ChEBI" id="CHEBI:139521"/>
        <dbReference type="EC" id="1.11.1.7"/>
    </reaction>
</comment>
<feature type="domain" description="Plant heme peroxidase family profile" evidence="14">
    <location>
        <begin position="25"/>
        <end position="175"/>
    </location>
</feature>
<organism evidence="15 16">
    <name type="scientific">Nelumbo nucifera</name>
    <name type="common">Sacred lotus</name>
    <dbReference type="NCBI Taxonomy" id="4432"/>
    <lineage>
        <taxon>Eukaryota</taxon>
        <taxon>Viridiplantae</taxon>
        <taxon>Streptophyta</taxon>
        <taxon>Embryophyta</taxon>
        <taxon>Tracheophyta</taxon>
        <taxon>Spermatophyta</taxon>
        <taxon>Magnoliopsida</taxon>
        <taxon>Proteales</taxon>
        <taxon>Nelumbonaceae</taxon>
        <taxon>Nelumbo</taxon>
    </lineage>
</organism>
<evidence type="ECO:0000256" key="9">
    <source>
        <dbReference type="PIRSR" id="PIRSR600823-3"/>
    </source>
</evidence>
<dbReference type="InterPro" id="IPR010255">
    <property type="entry name" value="Haem_peroxidase_sf"/>
</dbReference>
<keyword evidence="6" id="KW-0560">Oxidoreductase</keyword>
<dbReference type="Pfam" id="PF00141">
    <property type="entry name" value="peroxidase"/>
    <property type="match status" value="1"/>
</dbReference>
<evidence type="ECO:0000256" key="6">
    <source>
        <dbReference type="ARBA" id="ARBA00023002"/>
    </source>
</evidence>
<feature type="binding site" evidence="9">
    <location>
        <position position="67"/>
    </location>
    <ligand>
        <name>Ca(2+)</name>
        <dbReference type="ChEBI" id="CHEBI:29108"/>
        <label>1</label>
    </ligand>
</feature>
<feature type="binding site" evidence="9">
    <location>
        <position position="72"/>
    </location>
    <ligand>
        <name>Ca(2+)</name>
        <dbReference type="ChEBI" id="CHEBI:29108"/>
        <label>1</label>
    </ligand>
</feature>
<proteinExistence type="inferred from homology"/>
<reference evidence="15 16" key="1">
    <citation type="journal article" date="2020" name="Mol. Biol. Evol.">
        <title>Distinct Expression and Methylation Patterns for Genes with Different Fates following a Single Whole-Genome Duplication in Flowering Plants.</title>
        <authorList>
            <person name="Shi T."/>
            <person name="Rahmani R.S."/>
            <person name="Gugger P.F."/>
            <person name="Wang M."/>
            <person name="Li H."/>
            <person name="Zhang Y."/>
            <person name="Li Z."/>
            <person name="Wang Q."/>
            <person name="Van de Peer Y."/>
            <person name="Marchal K."/>
            <person name="Chen J."/>
        </authorList>
    </citation>
    <scope>NUCLEOTIDE SEQUENCE [LARGE SCALE GENOMIC DNA]</scope>
    <source>
        <tissue evidence="15">Leaf</tissue>
    </source>
</reference>
<keyword evidence="7" id="KW-0408">Iron</keyword>
<dbReference type="AlphaFoldDB" id="A0A822Y6T6"/>
<keyword evidence="9" id="KW-0106">Calcium</keyword>
<evidence type="ECO:0000256" key="11">
    <source>
        <dbReference type="PIRSR" id="PIRSR600823-5"/>
    </source>
</evidence>
<feature type="binding site" evidence="9">
    <location>
        <position position="88"/>
    </location>
    <ligand>
        <name>Ca(2+)</name>
        <dbReference type="ChEBI" id="CHEBI:29108"/>
        <label>1</label>
    </ligand>
</feature>
<feature type="site" description="Transition state stabilizer" evidence="10">
    <location>
        <position position="62"/>
    </location>
</feature>
<dbReference type="PROSITE" id="PS00436">
    <property type="entry name" value="PEROXIDASE_2"/>
    <property type="match status" value="1"/>
</dbReference>
<evidence type="ECO:0000256" key="3">
    <source>
        <dbReference type="ARBA" id="ARBA00022559"/>
    </source>
</evidence>
<dbReference type="InterPro" id="IPR019794">
    <property type="entry name" value="Peroxidases_AS"/>
</dbReference>
<dbReference type="GO" id="GO:0140825">
    <property type="term" value="F:lactoperoxidase activity"/>
    <property type="evidence" value="ECO:0007669"/>
    <property type="project" value="UniProtKB-EC"/>
</dbReference>
<dbReference type="GO" id="GO:0020037">
    <property type="term" value="F:heme binding"/>
    <property type="evidence" value="ECO:0007669"/>
    <property type="project" value="InterPro"/>
</dbReference>
<gene>
    <name evidence="15" type="ORF">HUJ06_029645</name>
</gene>
<dbReference type="InterPro" id="IPR002016">
    <property type="entry name" value="Haem_peroxidase"/>
</dbReference>
<evidence type="ECO:0000256" key="8">
    <source>
        <dbReference type="PIRSR" id="PIRSR600823-1"/>
    </source>
</evidence>
<accession>A0A822Y6T6</accession>
<keyword evidence="5 9" id="KW-0479">Metal-binding</keyword>
<dbReference type="InterPro" id="IPR000823">
    <property type="entry name" value="Peroxidase_pln"/>
</dbReference>
<dbReference type="SUPFAM" id="SSF48113">
    <property type="entry name" value="Heme-dependent peroxidases"/>
    <property type="match status" value="1"/>
</dbReference>
<feature type="disulfide bond" evidence="11">
    <location>
        <begin position="68"/>
        <end position="73"/>
    </location>
</feature>
<dbReference type="GO" id="GO:0046872">
    <property type="term" value="F:metal ion binding"/>
    <property type="evidence" value="ECO:0007669"/>
    <property type="project" value="UniProtKB-KW"/>
</dbReference>
<feature type="signal peptide" evidence="13">
    <location>
        <begin position="1"/>
        <end position="23"/>
    </location>
</feature>
<evidence type="ECO:0000259" key="14">
    <source>
        <dbReference type="PROSITE" id="PS50873"/>
    </source>
</evidence>
<dbReference type="EMBL" id="DUZY01000002">
    <property type="protein sequence ID" value="DAD28177.1"/>
    <property type="molecule type" value="Genomic_DNA"/>
</dbReference>
<evidence type="ECO:0000256" key="12">
    <source>
        <dbReference type="RuleBase" id="RU004241"/>
    </source>
</evidence>
<dbReference type="Proteomes" id="UP000607653">
    <property type="component" value="Unassembled WGS sequence"/>
</dbReference>
<dbReference type="PROSITE" id="PS50873">
    <property type="entry name" value="PEROXIDASE_4"/>
    <property type="match status" value="1"/>
</dbReference>
<sequence length="184" mass="20129">MASRSMMYLRVLIMVALATAAFSANLSPTFYNKVCPQALPTIKKIVEEAVKKETRMGASLLRLHFHDCFVNGCDASILLDRTSSFLSEKTAPPNNNSVRGFNVVDKIKSAVDKACGGPVVSCADILAVAARDSVVAVGIKCSSVTTRWANMEGAIREERLDHCEQDPGYRQPSLPIFEPFHTHQ</sequence>
<keyword evidence="4" id="KW-0349">Heme</keyword>
<evidence type="ECO:0000256" key="5">
    <source>
        <dbReference type="ARBA" id="ARBA00022723"/>
    </source>
</evidence>
<protein>
    <recommendedName>
        <fullName evidence="14">Plant heme peroxidase family profile domain-containing protein</fullName>
    </recommendedName>
</protein>
<evidence type="ECO:0000313" key="16">
    <source>
        <dbReference type="Proteomes" id="UP000607653"/>
    </source>
</evidence>
<comment type="caution">
    <text evidence="15">The sequence shown here is derived from an EMBL/GenBank/DDBJ whole genome shotgun (WGS) entry which is preliminary data.</text>
</comment>
<dbReference type="PANTHER" id="PTHR31388:SF126">
    <property type="entry name" value="PEROXIDASE"/>
    <property type="match status" value="1"/>
</dbReference>
<evidence type="ECO:0000256" key="7">
    <source>
        <dbReference type="ARBA" id="ARBA00023004"/>
    </source>
</evidence>
<evidence type="ECO:0000256" key="2">
    <source>
        <dbReference type="ARBA" id="ARBA00001970"/>
    </source>
</evidence>
<dbReference type="PANTHER" id="PTHR31388">
    <property type="entry name" value="PEROXIDASE 72-RELATED"/>
    <property type="match status" value="1"/>
</dbReference>
<feature type="binding site" evidence="9">
    <location>
        <position position="74"/>
    </location>
    <ligand>
        <name>Ca(2+)</name>
        <dbReference type="ChEBI" id="CHEBI:29108"/>
        <label>1</label>
    </ligand>
</feature>
<evidence type="ECO:0000313" key="15">
    <source>
        <dbReference type="EMBL" id="DAD28177.1"/>
    </source>
</evidence>
<feature type="binding site" evidence="9">
    <location>
        <position position="76"/>
    </location>
    <ligand>
        <name>Ca(2+)</name>
        <dbReference type="ChEBI" id="CHEBI:29108"/>
        <label>1</label>
    </ligand>
</feature>
<comment type="similarity">
    <text evidence="12">Belongs to the peroxidase family.</text>
</comment>
<keyword evidence="11" id="KW-1015">Disulfide bond</keyword>
<comment type="cofactor">
    <cofactor evidence="2">
        <name>heme b</name>
        <dbReference type="ChEBI" id="CHEBI:60344"/>
    </cofactor>
</comment>